<dbReference type="PANTHER" id="PTHR21047">
    <property type="entry name" value="DTDP-6-DEOXY-D-GLUCOSE-3,5 EPIMERASE"/>
    <property type="match status" value="1"/>
</dbReference>
<organism evidence="2 3">
    <name type="scientific">Micromonospora echinofusca</name>
    <dbReference type="NCBI Taxonomy" id="47858"/>
    <lineage>
        <taxon>Bacteria</taxon>
        <taxon>Bacillati</taxon>
        <taxon>Actinomycetota</taxon>
        <taxon>Actinomycetes</taxon>
        <taxon>Micromonosporales</taxon>
        <taxon>Micromonosporaceae</taxon>
        <taxon>Micromonospora</taxon>
    </lineage>
</organism>
<proteinExistence type="inferred from homology"/>
<evidence type="ECO:0000256" key="1">
    <source>
        <dbReference type="ARBA" id="ARBA00010154"/>
    </source>
</evidence>
<accession>A0ABS3VJ41</accession>
<protein>
    <submittedName>
        <fullName evidence="2">dTDP-4-dehydrorhamnose 3,5-epimerase</fullName>
    </submittedName>
</protein>
<comment type="caution">
    <text evidence="2">The sequence shown here is derived from an EMBL/GenBank/DDBJ whole genome shotgun (WGS) entry which is preliminary data.</text>
</comment>
<name>A0ABS3VJ41_MICEH</name>
<comment type="similarity">
    <text evidence="1">Belongs to the dTDP-4-dehydrorhamnose 3,5-epimerase family.</text>
</comment>
<dbReference type="Gene3D" id="2.60.120.10">
    <property type="entry name" value="Jelly Rolls"/>
    <property type="match status" value="1"/>
</dbReference>
<dbReference type="InterPro" id="IPR011051">
    <property type="entry name" value="RmlC_Cupin_sf"/>
</dbReference>
<dbReference type="Proteomes" id="UP000823521">
    <property type="component" value="Unassembled WGS sequence"/>
</dbReference>
<evidence type="ECO:0000313" key="3">
    <source>
        <dbReference type="Proteomes" id="UP000823521"/>
    </source>
</evidence>
<sequence length="204" mass="22621">MKATELSIPGAWEFVPQQYPDDRGTFLVWYDATVFADVLGFTLDVAQANHSVSRRDVVRGVHWADVPPGQGKYVYCPRGAVLDVVVDLRVGSPTFGRHETVRLDPVEHRALYLSEGLGHAFVSLADDSVLCYLCSTGYNPGREHVVNALDPDLALPLPADRPLVRSARDTDGPGLAELAAAGRLPSYEQCQQHYRELRSRHRTR</sequence>
<evidence type="ECO:0000313" key="2">
    <source>
        <dbReference type="EMBL" id="MBO4204539.1"/>
    </source>
</evidence>
<dbReference type="CDD" id="cd00438">
    <property type="entry name" value="cupin_RmlC"/>
    <property type="match status" value="1"/>
</dbReference>
<dbReference type="InterPro" id="IPR000888">
    <property type="entry name" value="RmlC-like"/>
</dbReference>
<dbReference type="Pfam" id="PF00908">
    <property type="entry name" value="dTDP_sugar_isom"/>
    <property type="match status" value="1"/>
</dbReference>
<gene>
    <name evidence="2" type="ORF">GSF22_00710</name>
</gene>
<dbReference type="InterPro" id="IPR014710">
    <property type="entry name" value="RmlC-like_jellyroll"/>
</dbReference>
<dbReference type="PANTHER" id="PTHR21047:SF2">
    <property type="entry name" value="THYMIDINE DIPHOSPHO-4-KETO-RHAMNOSE 3,5-EPIMERASE"/>
    <property type="match status" value="1"/>
</dbReference>
<dbReference type="SUPFAM" id="SSF51182">
    <property type="entry name" value="RmlC-like cupins"/>
    <property type="match status" value="1"/>
</dbReference>
<dbReference type="EMBL" id="WVUH01000002">
    <property type="protein sequence ID" value="MBO4204539.1"/>
    <property type="molecule type" value="Genomic_DNA"/>
</dbReference>
<keyword evidence="3" id="KW-1185">Reference proteome</keyword>
<reference evidence="2 3" key="1">
    <citation type="submission" date="2019-12" db="EMBL/GenBank/DDBJ databases">
        <title>Whole genome sequencing of endophytic Actinobacterium Micromonospora sp. MPMI6T.</title>
        <authorList>
            <person name="Evv R."/>
            <person name="Podile A.R."/>
        </authorList>
    </citation>
    <scope>NUCLEOTIDE SEQUENCE [LARGE SCALE GENOMIC DNA]</scope>
    <source>
        <strain evidence="2 3">MPMI6</strain>
    </source>
</reference>
<dbReference type="RefSeq" id="WP_208810617.1">
    <property type="nucleotide sequence ID" value="NZ_WVUH01000002.1"/>
</dbReference>